<reference evidence="5" key="2">
    <citation type="submission" date="2013-04" db="EMBL/GenBank/DDBJ databases">
        <title>Genomic mechanisms accounting for the adaptation to parasitism in nematode-trapping fungi.</title>
        <authorList>
            <person name="Ahren D.G."/>
        </authorList>
    </citation>
    <scope>NUCLEOTIDE SEQUENCE [LARGE SCALE GENOMIC DNA]</scope>
    <source>
        <strain evidence="5">CBS 200.50</strain>
    </source>
</reference>
<evidence type="ECO:0000313" key="5">
    <source>
        <dbReference type="Proteomes" id="UP000015100"/>
    </source>
</evidence>
<sequence length="325" mass="35345">MSLLAKHLSPLLLCVFIISSFSNGEQAVVDSPVLSNASPNRVIIPTYNVLIEGGLNIRIEWTDRQFTDPDVYTVSLWLCFPPSFGAGDSLHEYDITKWKRIAYIQNTGSYEWTASKTTFLASTPSNGDINLHTISGTGNPEPVATPVDTPTARSSANTTGTGNAAPASSSADFTANKFSSPIVAKDYSISLELWVSAPEDNNINAPITSIQDAVDTDRLIFKEHIAIVIYTDVSYDWFLDGFNVVPNGNLQEIKSNVSYTPPEFYYYIIVGRILRKDDPPNSTIDGYNSFSGRFSIRVADNRKNKGAIIGVVGGVLGVLILAGAF</sequence>
<feature type="region of interest" description="Disordered" evidence="1">
    <location>
        <begin position="135"/>
        <end position="171"/>
    </location>
</feature>
<evidence type="ECO:0000256" key="3">
    <source>
        <dbReference type="SAM" id="SignalP"/>
    </source>
</evidence>
<keyword evidence="2" id="KW-0812">Transmembrane</keyword>
<name>S8BJC6_DACHA</name>
<keyword evidence="5" id="KW-1185">Reference proteome</keyword>
<organism evidence="4 5">
    <name type="scientific">Dactylellina haptotyla (strain CBS 200.50)</name>
    <name type="common">Nematode-trapping fungus</name>
    <name type="synonym">Monacrosporium haptotylum</name>
    <dbReference type="NCBI Taxonomy" id="1284197"/>
    <lineage>
        <taxon>Eukaryota</taxon>
        <taxon>Fungi</taxon>
        <taxon>Dikarya</taxon>
        <taxon>Ascomycota</taxon>
        <taxon>Pezizomycotina</taxon>
        <taxon>Orbiliomycetes</taxon>
        <taxon>Orbiliales</taxon>
        <taxon>Orbiliaceae</taxon>
        <taxon>Dactylellina</taxon>
    </lineage>
</organism>
<evidence type="ECO:0000313" key="4">
    <source>
        <dbReference type="EMBL" id="EPS39388.1"/>
    </source>
</evidence>
<dbReference type="Proteomes" id="UP000015100">
    <property type="component" value="Unassembled WGS sequence"/>
</dbReference>
<feature type="compositionally biased region" description="Low complexity" evidence="1">
    <location>
        <begin position="154"/>
        <end position="171"/>
    </location>
</feature>
<gene>
    <name evidence="4" type="ORF">H072_6815</name>
</gene>
<feature type="chain" id="PRO_5004548530" evidence="3">
    <location>
        <begin position="25"/>
        <end position="325"/>
    </location>
</feature>
<keyword evidence="2" id="KW-1133">Transmembrane helix</keyword>
<feature type="signal peptide" evidence="3">
    <location>
        <begin position="1"/>
        <end position="24"/>
    </location>
</feature>
<reference evidence="4 5" key="1">
    <citation type="journal article" date="2013" name="PLoS Genet.">
        <title>Genomic mechanisms accounting for the adaptation to parasitism in nematode-trapping fungi.</title>
        <authorList>
            <person name="Meerupati T."/>
            <person name="Andersson K.M."/>
            <person name="Friman E."/>
            <person name="Kumar D."/>
            <person name="Tunlid A."/>
            <person name="Ahren D."/>
        </authorList>
    </citation>
    <scope>NUCLEOTIDE SEQUENCE [LARGE SCALE GENOMIC DNA]</scope>
    <source>
        <strain evidence="4 5">CBS 200.50</strain>
    </source>
</reference>
<dbReference type="AlphaFoldDB" id="S8BJC6"/>
<evidence type="ECO:0000256" key="1">
    <source>
        <dbReference type="SAM" id="MobiDB-lite"/>
    </source>
</evidence>
<proteinExistence type="predicted"/>
<keyword evidence="2" id="KW-0472">Membrane</keyword>
<dbReference type="HOGENOM" id="CLU_855354_0_0_1"/>
<accession>S8BJC6</accession>
<dbReference type="EMBL" id="AQGS01000472">
    <property type="protein sequence ID" value="EPS39388.1"/>
    <property type="molecule type" value="Genomic_DNA"/>
</dbReference>
<protein>
    <submittedName>
        <fullName evidence="4">Uncharacterized protein</fullName>
    </submittedName>
</protein>
<feature type="transmembrane region" description="Helical" evidence="2">
    <location>
        <begin position="306"/>
        <end position="324"/>
    </location>
</feature>
<keyword evidence="3" id="KW-0732">Signal</keyword>
<comment type="caution">
    <text evidence="4">The sequence shown here is derived from an EMBL/GenBank/DDBJ whole genome shotgun (WGS) entry which is preliminary data.</text>
</comment>
<evidence type="ECO:0000256" key="2">
    <source>
        <dbReference type="SAM" id="Phobius"/>
    </source>
</evidence>